<dbReference type="OrthoDB" id="435240at2759"/>
<dbReference type="GeneID" id="63834085"/>
<comment type="similarity">
    <text evidence="1">Belongs to the thiolase-like superfamily. Thiolase family.</text>
</comment>
<dbReference type="GO" id="GO:0016746">
    <property type="term" value="F:acyltransferase activity"/>
    <property type="evidence" value="ECO:0007669"/>
    <property type="project" value="UniProtKB-KW"/>
</dbReference>
<evidence type="ECO:0000256" key="3">
    <source>
        <dbReference type="ARBA" id="ARBA00023315"/>
    </source>
</evidence>
<dbReference type="CDD" id="cd00829">
    <property type="entry name" value="SCP-x_thiolase"/>
    <property type="match status" value="1"/>
</dbReference>
<dbReference type="Proteomes" id="UP000803844">
    <property type="component" value="Unassembled WGS sequence"/>
</dbReference>
<dbReference type="RefSeq" id="XP_040777780.1">
    <property type="nucleotide sequence ID" value="XM_040916956.1"/>
</dbReference>
<sequence length="520" mass="56791">MASIPVIIGVADVKNKTGQHKEPANLMLEAILSAIEDTCSPKDQLRSQIDAIDVVRTWTWAYADLPGLLSEKLGLRQRPKWTRYTATHGGNQPAKLVDEAAVRIARGETTVAVVTGGEALASLTASARAGIAEPPGWTKPDTPVQDVAFRLLTQLQLENIGGIHSIGAPIHIYPLYENAFRAHRGQTPRENNDESASLYADFAKVAAENQYSWNYGKQPTSKEEIGTVSRRNRMICSPYPLLMNAFNTVNLAAACILTSVEKAKELGVPEEKWIYPLGGAGRKEREHFWERPNFFHSEAISLALDDCMASSGVKIDDIDALDLYSCFPIVPKLACHHLGLPVLNPIKPLTLLGGLTSFGGAGNNYSMHAITEMCRQIRHGKFRKGLVLANGGVLSYQHAICLSSVSRGHGSFYPDSRVSSDAVVDEPAPTVETFAEGEALIETYTVEFGRDGKPETAFIIGRLEANGRRFVANHGDQRTLQRVSSALEEQVGKKGYVSIMRTSKGEPERNLFFLGPKPGL</sequence>
<organism evidence="5 6">
    <name type="scientific">Cryphonectria parasitica (strain ATCC 38755 / EP155)</name>
    <dbReference type="NCBI Taxonomy" id="660469"/>
    <lineage>
        <taxon>Eukaryota</taxon>
        <taxon>Fungi</taxon>
        <taxon>Dikarya</taxon>
        <taxon>Ascomycota</taxon>
        <taxon>Pezizomycotina</taxon>
        <taxon>Sordariomycetes</taxon>
        <taxon>Sordariomycetidae</taxon>
        <taxon>Diaporthales</taxon>
        <taxon>Cryphonectriaceae</taxon>
        <taxon>Cryphonectria-Endothia species complex</taxon>
        <taxon>Cryphonectria</taxon>
    </lineage>
</organism>
<dbReference type="EMBL" id="MU032346">
    <property type="protein sequence ID" value="KAF3766819.1"/>
    <property type="molecule type" value="Genomic_DNA"/>
</dbReference>
<name>A0A9P5CPT5_CRYP1</name>
<dbReference type="InterPro" id="IPR040771">
    <property type="entry name" value="TLP1_add_C"/>
</dbReference>
<evidence type="ECO:0000256" key="1">
    <source>
        <dbReference type="ARBA" id="ARBA00010982"/>
    </source>
</evidence>
<dbReference type="PANTHER" id="PTHR18919:SF139">
    <property type="entry name" value="THIOLASE-LIKE PROTEIN TYPE 1 ADDITIONAL C-TERMINAL DOMAIN-CONTAINING PROTEIN"/>
    <property type="match status" value="1"/>
</dbReference>
<dbReference type="AlphaFoldDB" id="A0A9P5CPT5"/>
<keyword evidence="2" id="KW-0808">Transferase</keyword>
<dbReference type="PANTHER" id="PTHR18919">
    <property type="entry name" value="ACETYL-COA C-ACYLTRANSFERASE"/>
    <property type="match status" value="1"/>
</dbReference>
<gene>
    <name evidence="5" type="ORF">M406DRAFT_254343</name>
</gene>
<dbReference type="Pfam" id="PF18313">
    <property type="entry name" value="TLP1_add_C"/>
    <property type="match status" value="1"/>
</dbReference>
<dbReference type="Gene3D" id="2.40.50.840">
    <property type="match status" value="1"/>
</dbReference>
<evidence type="ECO:0000256" key="2">
    <source>
        <dbReference type="ARBA" id="ARBA00022679"/>
    </source>
</evidence>
<feature type="domain" description="Thiolase-like protein type 1 additional C-terminal" evidence="4">
    <location>
        <begin position="422"/>
        <end position="497"/>
    </location>
</feature>
<reference evidence="5" key="1">
    <citation type="journal article" date="2020" name="Phytopathology">
        <title>Genome sequence of the chestnut blight fungus Cryphonectria parasitica EP155: A fundamental resource for an archetypical invasive plant pathogen.</title>
        <authorList>
            <person name="Crouch J.A."/>
            <person name="Dawe A."/>
            <person name="Aerts A."/>
            <person name="Barry K."/>
            <person name="Churchill A.C.L."/>
            <person name="Grimwood J."/>
            <person name="Hillman B."/>
            <person name="Milgroom M.G."/>
            <person name="Pangilinan J."/>
            <person name="Smith M."/>
            <person name="Salamov A."/>
            <person name="Schmutz J."/>
            <person name="Yadav J."/>
            <person name="Grigoriev I.V."/>
            <person name="Nuss D."/>
        </authorList>
    </citation>
    <scope>NUCLEOTIDE SEQUENCE</scope>
    <source>
        <strain evidence="5">EP155</strain>
    </source>
</reference>
<evidence type="ECO:0000313" key="6">
    <source>
        <dbReference type="Proteomes" id="UP000803844"/>
    </source>
</evidence>
<keyword evidence="6" id="KW-1185">Reference proteome</keyword>
<evidence type="ECO:0000259" key="4">
    <source>
        <dbReference type="Pfam" id="PF18313"/>
    </source>
</evidence>
<protein>
    <submittedName>
        <fullName evidence="5">Acetyl-CoA acetyltransferase</fullName>
    </submittedName>
</protein>
<dbReference type="Gene3D" id="3.40.47.10">
    <property type="match status" value="1"/>
</dbReference>
<accession>A0A9P5CPT5</accession>
<comment type="caution">
    <text evidence="5">The sequence shown here is derived from an EMBL/GenBank/DDBJ whole genome shotgun (WGS) entry which is preliminary data.</text>
</comment>
<dbReference type="InterPro" id="IPR016039">
    <property type="entry name" value="Thiolase-like"/>
</dbReference>
<proteinExistence type="inferred from homology"/>
<evidence type="ECO:0000313" key="5">
    <source>
        <dbReference type="EMBL" id="KAF3766819.1"/>
    </source>
</evidence>
<keyword evidence="3" id="KW-0012">Acyltransferase</keyword>
<dbReference type="SUPFAM" id="SSF53901">
    <property type="entry name" value="Thiolase-like"/>
    <property type="match status" value="2"/>
</dbReference>